<dbReference type="PRINTS" id="PR00113">
    <property type="entry name" value="ALKPHPHTASE"/>
</dbReference>
<keyword evidence="4" id="KW-0597">Phosphoprotein</keyword>
<proteinExistence type="inferred from homology"/>
<evidence type="ECO:0000256" key="9">
    <source>
        <dbReference type="RuleBase" id="RU003946"/>
    </source>
</evidence>
<evidence type="ECO:0000256" key="10">
    <source>
        <dbReference type="SAM" id="MobiDB-lite"/>
    </source>
</evidence>
<evidence type="ECO:0000256" key="5">
    <source>
        <dbReference type="ARBA" id="ARBA00022723"/>
    </source>
</evidence>
<evidence type="ECO:0000313" key="13">
    <source>
        <dbReference type="Proteomes" id="UP001267426"/>
    </source>
</evidence>
<evidence type="ECO:0000256" key="6">
    <source>
        <dbReference type="ARBA" id="ARBA00022801"/>
    </source>
</evidence>
<dbReference type="SMART" id="SM00098">
    <property type="entry name" value="alkPPc"/>
    <property type="match status" value="1"/>
</dbReference>
<evidence type="ECO:0000256" key="3">
    <source>
        <dbReference type="ARBA" id="ARBA00005984"/>
    </source>
</evidence>
<evidence type="ECO:0000256" key="11">
    <source>
        <dbReference type="SAM" id="SignalP"/>
    </source>
</evidence>
<feature type="signal peptide" evidence="11">
    <location>
        <begin position="1"/>
        <end position="28"/>
    </location>
</feature>
<comment type="caution">
    <text evidence="12">The sequence shown here is derived from an EMBL/GenBank/DDBJ whole genome shotgun (WGS) entry which is preliminary data.</text>
</comment>
<feature type="chain" id="PRO_5045882517" evidence="11">
    <location>
        <begin position="29"/>
        <end position="458"/>
    </location>
</feature>
<keyword evidence="8" id="KW-0460">Magnesium</keyword>
<keyword evidence="11" id="KW-0732">Signal</keyword>
<dbReference type="EC" id="3.1.3.1" evidence="12"/>
<dbReference type="InterPro" id="IPR018299">
    <property type="entry name" value="Alkaline_phosphatase_AS"/>
</dbReference>
<dbReference type="PROSITE" id="PS00123">
    <property type="entry name" value="ALKALINE_PHOSPHATASE"/>
    <property type="match status" value="1"/>
</dbReference>
<organism evidence="12 13">
    <name type="scientific">Rubrivirga litoralis</name>
    <dbReference type="NCBI Taxonomy" id="3075598"/>
    <lineage>
        <taxon>Bacteria</taxon>
        <taxon>Pseudomonadati</taxon>
        <taxon>Rhodothermota</taxon>
        <taxon>Rhodothermia</taxon>
        <taxon>Rhodothermales</taxon>
        <taxon>Rubricoccaceae</taxon>
        <taxon>Rubrivirga</taxon>
    </lineage>
</organism>
<dbReference type="InterPro" id="IPR017850">
    <property type="entry name" value="Alkaline_phosphatase_core_sf"/>
</dbReference>
<protein>
    <submittedName>
        <fullName evidence="12">Alkaline phosphatase</fullName>
        <ecNumber evidence="12">3.1.3.1</ecNumber>
    </submittedName>
</protein>
<dbReference type="CDD" id="cd16012">
    <property type="entry name" value="ALP"/>
    <property type="match status" value="1"/>
</dbReference>
<dbReference type="Gene3D" id="3.40.720.10">
    <property type="entry name" value="Alkaline Phosphatase, subunit A"/>
    <property type="match status" value="1"/>
</dbReference>
<keyword evidence="13" id="KW-1185">Reference proteome</keyword>
<evidence type="ECO:0000313" key="12">
    <source>
        <dbReference type="EMBL" id="MDT0633125.1"/>
    </source>
</evidence>
<evidence type="ECO:0000256" key="7">
    <source>
        <dbReference type="ARBA" id="ARBA00022833"/>
    </source>
</evidence>
<gene>
    <name evidence="12" type="ORF">RM540_15325</name>
</gene>
<keyword evidence="7" id="KW-0862">Zinc</keyword>
<evidence type="ECO:0000256" key="1">
    <source>
        <dbReference type="ARBA" id="ARBA00001946"/>
    </source>
</evidence>
<dbReference type="Gene3D" id="1.10.60.40">
    <property type="match status" value="1"/>
</dbReference>
<comment type="cofactor">
    <cofactor evidence="2">
        <name>Zn(2+)</name>
        <dbReference type="ChEBI" id="CHEBI:29105"/>
    </cofactor>
</comment>
<dbReference type="RefSeq" id="WP_311665714.1">
    <property type="nucleotide sequence ID" value="NZ_JAVRHT010000053.1"/>
</dbReference>
<feature type="region of interest" description="Disordered" evidence="10">
    <location>
        <begin position="28"/>
        <end position="53"/>
    </location>
</feature>
<dbReference type="Pfam" id="PF00245">
    <property type="entry name" value="Alk_phosphatase"/>
    <property type="match status" value="1"/>
</dbReference>
<name>A0ABU3BV63_9BACT</name>
<reference evidence="12 13" key="1">
    <citation type="submission" date="2023-09" db="EMBL/GenBank/DDBJ databases">
        <authorList>
            <person name="Rey-Velasco X."/>
        </authorList>
    </citation>
    <scope>NUCLEOTIDE SEQUENCE [LARGE SCALE GENOMIC DNA]</scope>
    <source>
        <strain evidence="12 13">F394</strain>
    </source>
</reference>
<dbReference type="EMBL" id="JAVRHT010000053">
    <property type="protein sequence ID" value="MDT0633125.1"/>
    <property type="molecule type" value="Genomic_DNA"/>
</dbReference>
<dbReference type="GO" id="GO:0004035">
    <property type="term" value="F:alkaline phosphatase activity"/>
    <property type="evidence" value="ECO:0007669"/>
    <property type="project" value="UniProtKB-EC"/>
</dbReference>
<evidence type="ECO:0000256" key="4">
    <source>
        <dbReference type="ARBA" id="ARBA00022553"/>
    </source>
</evidence>
<keyword evidence="6 12" id="KW-0378">Hydrolase</keyword>
<keyword evidence="5" id="KW-0479">Metal-binding</keyword>
<comment type="similarity">
    <text evidence="3 9">Belongs to the alkaline phosphatase family.</text>
</comment>
<accession>A0ABU3BV63</accession>
<dbReference type="Proteomes" id="UP001267426">
    <property type="component" value="Unassembled WGS sequence"/>
</dbReference>
<evidence type="ECO:0000256" key="2">
    <source>
        <dbReference type="ARBA" id="ARBA00001947"/>
    </source>
</evidence>
<sequence length="458" mass="46275">MPTAPRPARSLLPLAAALALLAAPPATAQDLPDAPSARPVALDASRPTPAGQPRNVVLMIADGFGPASATLGRAAKGAPLALDSVLVGTAETSATDSRVTDSAAGATAYSCGIKTYNGAIAVDADGAPCRTLLEAAEDRGMATGLVATSRITHATPASFAAHVARRSEEPEIARQMAASGVDLLFGGGRRFFTAPPEGAAAPAGAWGGAGGTLATDRSGYDAIDRLPAAALLADSHLAYEIDRDETDQPALADMAVKALDLLAASPDGEERGFFLLVEGSRIDHAAHGNDPAAHLGDILAYDDAVAAVLAWAARDGNTLVVSTADHETGGLTLGRDGVYVWDPAPLLAATASFERMRERVADGEDAAAVLEEGTGAPLPEGAADAARGAVRAEDTAALAALVTTIESEPAGVAWTTSGHTAVDVNVYAWGPGAGRFRGAMGNDAAGRALFEALGLDRE</sequence>
<comment type="cofactor">
    <cofactor evidence="1">
        <name>Mg(2+)</name>
        <dbReference type="ChEBI" id="CHEBI:18420"/>
    </cofactor>
</comment>
<dbReference type="SUPFAM" id="SSF53649">
    <property type="entry name" value="Alkaline phosphatase-like"/>
    <property type="match status" value="1"/>
</dbReference>
<dbReference type="PANTHER" id="PTHR11596:SF5">
    <property type="entry name" value="ALKALINE PHOSPHATASE"/>
    <property type="match status" value="1"/>
</dbReference>
<dbReference type="PANTHER" id="PTHR11596">
    <property type="entry name" value="ALKALINE PHOSPHATASE"/>
    <property type="match status" value="1"/>
</dbReference>
<dbReference type="InterPro" id="IPR001952">
    <property type="entry name" value="Alkaline_phosphatase"/>
</dbReference>
<evidence type="ECO:0000256" key="8">
    <source>
        <dbReference type="ARBA" id="ARBA00022842"/>
    </source>
</evidence>